<accession>A0A0F8XMR5</accession>
<evidence type="ECO:0000313" key="1">
    <source>
        <dbReference type="EMBL" id="KKK70337.1"/>
    </source>
</evidence>
<comment type="caution">
    <text evidence="1">The sequence shown here is derived from an EMBL/GenBank/DDBJ whole genome shotgun (WGS) entry which is preliminary data.</text>
</comment>
<dbReference type="AlphaFoldDB" id="A0A0F8XMR5"/>
<gene>
    <name evidence="1" type="ORF">LCGC14_2924990</name>
</gene>
<organism evidence="1">
    <name type="scientific">marine sediment metagenome</name>
    <dbReference type="NCBI Taxonomy" id="412755"/>
    <lineage>
        <taxon>unclassified sequences</taxon>
        <taxon>metagenomes</taxon>
        <taxon>ecological metagenomes</taxon>
    </lineage>
</organism>
<proteinExistence type="predicted"/>
<dbReference type="EMBL" id="LAZR01058236">
    <property type="protein sequence ID" value="KKK70337.1"/>
    <property type="molecule type" value="Genomic_DNA"/>
</dbReference>
<sequence>MIAITKGDAEQVVAMLRDLAPLIQEASLTNDNSPAVCAMADLLQELVAKEDHCVRR</sequence>
<reference evidence="1" key="1">
    <citation type="journal article" date="2015" name="Nature">
        <title>Complex archaea that bridge the gap between prokaryotes and eukaryotes.</title>
        <authorList>
            <person name="Spang A."/>
            <person name="Saw J.H."/>
            <person name="Jorgensen S.L."/>
            <person name="Zaremba-Niedzwiedzka K."/>
            <person name="Martijn J."/>
            <person name="Lind A.E."/>
            <person name="van Eijk R."/>
            <person name="Schleper C."/>
            <person name="Guy L."/>
            <person name="Ettema T.J."/>
        </authorList>
    </citation>
    <scope>NUCLEOTIDE SEQUENCE</scope>
</reference>
<name>A0A0F8XMR5_9ZZZZ</name>
<protein>
    <submittedName>
        <fullName evidence="1">Uncharacterized protein</fullName>
    </submittedName>
</protein>